<proteinExistence type="predicted"/>
<comment type="caution">
    <text evidence="1">The sequence shown here is derived from an EMBL/GenBank/DDBJ whole genome shotgun (WGS) entry which is preliminary data.</text>
</comment>
<gene>
    <name evidence="1" type="ORF">H8S02_01050</name>
</gene>
<dbReference type="RefSeq" id="WP_186968837.1">
    <property type="nucleotide sequence ID" value="NZ_JACOPK010000001.1"/>
</dbReference>
<evidence type="ECO:0000313" key="1">
    <source>
        <dbReference type="EMBL" id="MBC5694545.1"/>
    </source>
</evidence>
<protein>
    <submittedName>
        <fullName evidence="1">FeoB-associated Cys-rich membrane protein</fullName>
    </submittedName>
</protein>
<keyword evidence="2" id="KW-1185">Reference proteome</keyword>
<reference evidence="1 2" key="1">
    <citation type="submission" date="2020-08" db="EMBL/GenBank/DDBJ databases">
        <title>Genome public.</title>
        <authorList>
            <person name="Liu C."/>
            <person name="Sun Q."/>
        </authorList>
    </citation>
    <scope>NUCLEOTIDE SEQUENCE [LARGE SCALE GENOMIC DNA]</scope>
    <source>
        <strain evidence="1 2">M2</strain>
    </source>
</reference>
<dbReference type="EMBL" id="JACOPK010000001">
    <property type="protein sequence ID" value="MBC5694545.1"/>
    <property type="molecule type" value="Genomic_DNA"/>
</dbReference>
<sequence length="49" mass="4972">MGDIILAVIVAVIVFFAARSVFVKKSGGCGGDCAHCGGCGAHNQTPHKK</sequence>
<dbReference type="Pfam" id="PF12669">
    <property type="entry name" value="FeoB_associated"/>
    <property type="match status" value="1"/>
</dbReference>
<evidence type="ECO:0000313" key="2">
    <source>
        <dbReference type="Proteomes" id="UP000641741"/>
    </source>
</evidence>
<dbReference type="Proteomes" id="UP000641741">
    <property type="component" value="Unassembled WGS sequence"/>
</dbReference>
<accession>A0ABR7GJS2</accession>
<name>A0ABR7GJS2_9FIRM</name>
<organism evidence="1 2">
    <name type="scientific">Agathobaculum hominis</name>
    <dbReference type="NCBI Taxonomy" id="2763014"/>
    <lineage>
        <taxon>Bacteria</taxon>
        <taxon>Bacillati</taxon>
        <taxon>Bacillota</taxon>
        <taxon>Clostridia</taxon>
        <taxon>Eubacteriales</taxon>
        <taxon>Butyricicoccaceae</taxon>
        <taxon>Agathobaculum</taxon>
    </lineage>
</organism>